<gene>
    <name evidence="2" type="ORF">EYC80_007957</name>
</gene>
<organism evidence="2 3">
    <name type="scientific">Monilinia laxa</name>
    <name type="common">Brown rot fungus</name>
    <name type="synonym">Sclerotinia laxa</name>
    <dbReference type="NCBI Taxonomy" id="61186"/>
    <lineage>
        <taxon>Eukaryota</taxon>
        <taxon>Fungi</taxon>
        <taxon>Dikarya</taxon>
        <taxon>Ascomycota</taxon>
        <taxon>Pezizomycotina</taxon>
        <taxon>Leotiomycetes</taxon>
        <taxon>Helotiales</taxon>
        <taxon>Sclerotiniaceae</taxon>
        <taxon>Monilinia</taxon>
    </lineage>
</organism>
<name>A0A5N6JTR9_MONLA</name>
<dbReference type="AlphaFoldDB" id="A0A5N6JTR9"/>
<reference evidence="2 3" key="1">
    <citation type="submission" date="2019-06" db="EMBL/GenBank/DDBJ databases">
        <title>Genome Sequence of the Brown Rot Fungal Pathogen Monilinia laxa.</title>
        <authorList>
            <person name="De Miccolis Angelini R.M."/>
            <person name="Landi L."/>
            <person name="Abate D."/>
            <person name="Pollastro S."/>
            <person name="Romanazzi G."/>
            <person name="Faretra F."/>
        </authorList>
    </citation>
    <scope>NUCLEOTIDE SEQUENCE [LARGE SCALE GENOMIC DNA]</scope>
    <source>
        <strain evidence="2 3">Mlax316</strain>
    </source>
</reference>
<feature type="compositionally biased region" description="Basic and acidic residues" evidence="1">
    <location>
        <begin position="217"/>
        <end position="232"/>
    </location>
</feature>
<dbReference type="Proteomes" id="UP000326757">
    <property type="component" value="Unassembled WGS sequence"/>
</dbReference>
<comment type="caution">
    <text evidence="2">The sequence shown here is derived from an EMBL/GenBank/DDBJ whole genome shotgun (WGS) entry which is preliminary data.</text>
</comment>
<dbReference type="EMBL" id="VIGI01000013">
    <property type="protein sequence ID" value="KAB8292215.1"/>
    <property type="molecule type" value="Genomic_DNA"/>
</dbReference>
<accession>A0A5N6JTR9</accession>
<feature type="compositionally biased region" description="Polar residues" evidence="1">
    <location>
        <begin position="126"/>
        <end position="136"/>
    </location>
</feature>
<feature type="compositionally biased region" description="Basic and acidic residues" evidence="1">
    <location>
        <begin position="200"/>
        <end position="211"/>
    </location>
</feature>
<evidence type="ECO:0000313" key="2">
    <source>
        <dbReference type="EMBL" id="KAB8292215.1"/>
    </source>
</evidence>
<proteinExistence type="predicted"/>
<evidence type="ECO:0000313" key="3">
    <source>
        <dbReference type="Proteomes" id="UP000326757"/>
    </source>
</evidence>
<protein>
    <submittedName>
        <fullName evidence="2">Uncharacterized protein</fullName>
    </submittedName>
</protein>
<feature type="compositionally biased region" description="Polar residues" evidence="1">
    <location>
        <begin position="233"/>
        <end position="248"/>
    </location>
</feature>
<feature type="region of interest" description="Disordered" evidence="1">
    <location>
        <begin position="161"/>
        <end position="303"/>
    </location>
</feature>
<feature type="region of interest" description="Disordered" evidence="1">
    <location>
        <begin position="69"/>
        <end position="148"/>
    </location>
</feature>
<feature type="compositionally biased region" description="Polar residues" evidence="1">
    <location>
        <begin position="74"/>
        <end position="84"/>
    </location>
</feature>
<dbReference type="OrthoDB" id="3551795at2759"/>
<evidence type="ECO:0000256" key="1">
    <source>
        <dbReference type="SAM" id="MobiDB-lite"/>
    </source>
</evidence>
<keyword evidence="3" id="KW-1185">Reference proteome</keyword>
<sequence length="303" mass="34627">MTQPTLYIVYKCTHEFPDTNALMEQREMRGPEKKISLLNKKRRAISLDEKLEPIRRPCMDLCPRCKAKEHVSGKQKQMAQSDQVPRSLPQPPAITQPKQSTAPHSLEDSILSMTDASKSQPRRLMIQTTRETPTTAKESRLPSPGLTETWDVFDVPALSKKRDVPGSQRRQLRRAPAFKLGQGIQRRNTAEPSQSSSPPEESRLQISERVDQWTQKKVAEAIKKQTERERNRQAPQISDQPIPTSNSSHHIESNNDELMPFPRSSPTGRILKAKESPPDPLLIPEALRFRKPKKKKGEERRKD</sequence>